<evidence type="ECO:0000256" key="1">
    <source>
        <dbReference type="ARBA" id="ARBA00004141"/>
    </source>
</evidence>
<organism evidence="6 7">
    <name type="scientific">Acinonyx jubatus</name>
    <name type="common">Cheetah</name>
    <dbReference type="NCBI Taxonomy" id="32536"/>
    <lineage>
        <taxon>Eukaryota</taxon>
        <taxon>Metazoa</taxon>
        <taxon>Chordata</taxon>
        <taxon>Craniata</taxon>
        <taxon>Vertebrata</taxon>
        <taxon>Euteleostomi</taxon>
        <taxon>Mammalia</taxon>
        <taxon>Eutheria</taxon>
        <taxon>Laurasiatheria</taxon>
        <taxon>Carnivora</taxon>
        <taxon>Feliformia</taxon>
        <taxon>Felidae</taxon>
        <taxon>Felinae</taxon>
        <taxon>Acinonyx</taxon>
    </lineage>
</organism>
<dbReference type="PANTHER" id="PTHR11040">
    <property type="entry name" value="ZINC/IRON TRANSPORTER"/>
    <property type="match status" value="1"/>
</dbReference>
<feature type="transmembrane region" description="Helical" evidence="5">
    <location>
        <begin position="12"/>
        <end position="32"/>
    </location>
</feature>
<keyword evidence="3 5" id="KW-1133">Transmembrane helix</keyword>
<feature type="transmembrane region" description="Helical" evidence="5">
    <location>
        <begin position="44"/>
        <end position="64"/>
    </location>
</feature>
<evidence type="ECO:0000256" key="2">
    <source>
        <dbReference type="ARBA" id="ARBA00022692"/>
    </source>
</evidence>
<evidence type="ECO:0000313" key="7">
    <source>
        <dbReference type="RefSeq" id="XP_026921147.1"/>
    </source>
</evidence>
<dbReference type="CTD" id="29986"/>
<name>A0A6J1ZU93_ACIJB</name>
<sequence length="90" mass="9795">MEPLLGVKIGCVFALLVLTLICGLIPICFKWFQLDAATGRHRRVLSLLGCTSAGVFLGAGFMHMTADALEGIESEIQKFMMQDKKGGKCF</sequence>
<dbReference type="GeneID" id="106971414"/>
<dbReference type="Pfam" id="PF02535">
    <property type="entry name" value="Zip"/>
    <property type="match status" value="1"/>
</dbReference>
<gene>
    <name evidence="7 8" type="primary">SLC39A2</name>
</gene>
<evidence type="ECO:0000256" key="4">
    <source>
        <dbReference type="ARBA" id="ARBA00023136"/>
    </source>
</evidence>
<evidence type="ECO:0000313" key="8">
    <source>
        <dbReference type="RefSeq" id="XP_053080222.1"/>
    </source>
</evidence>
<protein>
    <submittedName>
        <fullName evidence="8">Zinc transporter ZIP2 isoform X2</fullName>
    </submittedName>
    <submittedName>
        <fullName evidence="7">Zinc transporter ZIP2 isoform X3</fullName>
    </submittedName>
</protein>
<reference evidence="7" key="1">
    <citation type="submission" date="2025-04" db="UniProtKB">
        <authorList>
            <consortium name="RefSeq"/>
        </authorList>
    </citation>
    <scope>IDENTIFICATION</scope>
    <source>
        <tissue evidence="7 8">Blood</tissue>
    </source>
</reference>
<keyword evidence="6" id="KW-1185">Reference proteome</keyword>
<dbReference type="AlphaFoldDB" id="A0A6J1ZU93"/>
<dbReference type="InterPro" id="IPR003689">
    <property type="entry name" value="ZIP"/>
</dbReference>
<comment type="subcellular location">
    <subcellularLocation>
        <location evidence="1">Membrane</location>
        <topology evidence="1">Multi-pass membrane protein</topology>
    </subcellularLocation>
</comment>
<evidence type="ECO:0000313" key="6">
    <source>
        <dbReference type="Proteomes" id="UP001652583"/>
    </source>
</evidence>
<evidence type="ECO:0000256" key="5">
    <source>
        <dbReference type="SAM" id="Phobius"/>
    </source>
</evidence>
<dbReference type="GO" id="GO:0005886">
    <property type="term" value="C:plasma membrane"/>
    <property type="evidence" value="ECO:0007669"/>
    <property type="project" value="TreeGrafter"/>
</dbReference>
<proteinExistence type="predicted"/>
<dbReference type="RefSeq" id="XP_053080222.1">
    <property type="nucleotide sequence ID" value="XM_053224247.1"/>
</dbReference>
<keyword evidence="2 5" id="KW-0812">Transmembrane</keyword>
<dbReference type="GO" id="GO:0005385">
    <property type="term" value="F:zinc ion transmembrane transporter activity"/>
    <property type="evidence" value="ECO:0007669"/>
    <property type="project" value="TreeGrafter"/>
</dbReference>
<dbReference type="Proteomes" id="UP001652583">
    <property type="component" value="Chromosome B3"/>
</dbReference>
<evidence type="ECO:0000256" key="3">
    <source>
        <dbReference type="ARBA" id="ARBA00022989"/>
    </source>
</evidence>
<dbReference type="RefSeq" id="XP_026921147.1">
    <property type="nucleotide sequence ID" value="XM_027065346.1"/>
</dbReference>
<dbReference type="PANTHER" id="PTHR11040:SF120">
    <property type="entry name" value="ZINC TRANSPORTER ZIP2"/>
    <property type="match status" value="1"/>
</dbReference>
<keyword evidence="4 5" id="KW-0472">Membrane</keyword>
<accession>A0A6J1ZU93</accession>